<keyword evidence="3" id="KW-1185">Reference proteome</keyword>
<name>A0A8K0RKT8_9HYPO</name>
<dbReference type="Proteomes" id="UP000813427">
    <property type="component" value="Unassembled WGS sequence"/>
</dbReference>
<comment type="caution">
    <text evidence="2">The sequence shown here is derived from an EMBL/GenBank/DDBJ whole genome shotgun (WGS) entry which is preliminary data.</text>
</comment>
<sequence>MVSRLSSIAFWAVALCFLCFVTLSSADTPRHPHADHARKLATLRNAGGHVGETKTDISIPNSLYGLHYFFSIPTLKDIYREELGKL</sequence>
<dbReference type="AlphaFoldDB" id="A0A8K0RKT8"/>
<proteinExistence type="predicted"/>
<evidence type="ECO:0000256" key="1">
    <source>
        <dbReference type="SAM" id="SignalP"/>
    </source>
</evidence>
<protein>
    <submittedName>
        <fullName evidence="2">Uncharacterized protein</fullName>
    </submittedName>
</protein>
<organism evidence="2 3">
    <name type="scientific">Fusarium tricinctum</name>
    <dbReference type="NCBI Taxonomy" id="61284"/>
    <lineage>
        <taxon>Eukaryota</taxon>
        <taxon>Fungi</taxon>
        <taxon>Dikarya</taxon>
        <taxon>Ascomycota</taxon>
        <taxon>Pezizomycotina</taxon>
        <taxon>Sordariomycetes</taxon>
        <taxon>Hypocreomycetidae</taxon>
        <taxon>Hypocreales</taxon>
        <taxon>Nectriaceae</taxon>
        <taxon>Fusarium</taxon>
        <taxon>Fusarium tricinctum species complex</taxon>
    </lineage>
</organism>
<accession>A0A8K0RKT8</accession>
<reference evidence="2" key="1">
    <citation type="journal article" date="2021" name="Nat. Commun.">
        <title>Genetic determinants of endophytism in the Arabidopsis root mycobiome.</title>
        <authorList>
            <person name="Mesny F."/>
            <person name="Miyauchi S."/>
            <person name="Thiergart T."/>
            <person name="Pickel B."/>
            <person name="Atanasova L."/>
            <person name="Karlsson M."/>
            <person name="Huettel B."/>
            <person name="Barry K.W."/>
            <person name="Haridas S."/>
            <person name="Chen C."/>
            <person name="Bauer D."/>
            <person name="Andreopoulos W."/>
            <person name="Pangilinan J."/>
            <person name="LaButti K."/>
            <person name="Riley R."/>
            <person name="Lipzen A."/>
            <person name="Clum A."/>
            <person name="Drula E."/>
            <person name="Henrissat B."/>
            <person name="Kohler A."/>
            <person name="Grigoriev I.V."/>
            <person name="Martin F.M."/>
            <person name="Hacquard S."/>
        </authorList>
    </citation>
    <scope>NUCLEOTIDE SEQUENCE</scope>
    <source>
        <strain evidence="2">MPI-SDFR-AT-0068</strain>
    </source>
</reference>
<feature type="signal peptide" evidence="1">
    <location>
        <begin position="1"/>
        <end position="26"/>
    </location>
</feature>
<evidence type="ECO:0000313" key="2">
    <source>
        <dbReference type="EMBL" id="KAH7233140.1"/>
    </source>
</evidence>
<gene>
    <name evidence="2" type="ORF">BKA59DRAFT_517564</name>
</gene>
<keyword evidence="1" id="KW-0732">Signal</keyword>
<evidence type="ECO:0000313" key="3">
    <source>
        <dbReference type="Proteomes" id="UP000813427"/>
    </source>
</evidence>
<feature type="chain" id="PRO_5035448157" evidence="1">
    <location>
        <begin position="27"/>
        <end position="86"/>
    </location>
</feature>
<dbReference type="EMBL" id="JAGPXF010000008">
    <property type="protein sequence ID" value="KAH7233140.1"/>
    <property type="molecule type" value="Genomic_DNA"/>
</dbReference>